<keyword evidence="1" id="KW-1133">Transmembrane helix</keyword>
<evidence type="ECO:0000259" key="2">
    <source>
        <dbReference type="Pfam" id="PF01569"/>
    </source>
</evidence>
<name>I0EK80_HELC0</name>
<evidence type="ECO:0000313" key="3">
    <source>
        <dbReference type="EMBL" id="AFI03349.1"/>
    </source>
</evidence>
<keyword evidence="1" id="KW-0472">Membrane</keyword>
<protein>
    <submittedName>
        <fullName evidence="3">Lipid A 1-phosphatase</fullName>
    </submittedName>
</protein>
<sequence>MKNLSYYQKFKCLYVQSLPKSISKNIIGFNILLMLLGILIPFPKVPKHHNVPLVFNLTEHYTRFIPTILSVAVPLAKRDVIGLFQVANASIATTILTHTQKRALNDVTIYNQRLGERPYGGNHNMPSGHSSMIGLAVAFLMRRYSFKGYLWLFPLVPLTMLARIYLDMHTIGAVLAGLGVGILCASLFTSPKKS</sequence>
<dbReference type="PATRIC" id="fig|182217.3.peg.56"/>
<keyword evidence="1" id="KW-0812">Transmembrane</keyword>
<evidence type="ECO:0000313" key="4">
    <source>
        <dbReference type="Proteomes" id="UP000005010"/>
    </source>
</evidence>
<dbReference type="HOGENOM" id="CLU_1426205_0_0_7"/>
<keyword evidence="4" id="KW-1185">Reference proteome</keyword>
<dbReference type="KEGG" id="hce:HCW_00260"/>
<dbReference type="eggNOG" id="COG0671">
    <property type="taxonomic scope" value="Bacteria"/>
</dbReference>
<dbReference type="NCBIfam" id="NF007159">
    <property type="entry name" value="PRK09597.1"/>
    <property type="match status" value="1"/>
</dbReference>
<feature type="transmembrane region" description="Helical" evidence="1">
    <location>
        <begin position="171"/>
        <end position="189"/>
    </location>
</feature>
<proteinExistence type="predicted"/>
<dbReference type="SUPFAM" id="SSF48317">
    <property type="entry name" value="Acid phosphatase/Vanadium-dependent haloperoxidase"/>
    <property type="match status" value="1"/>
</dbReference>
<gene>
    <name evidence="3" type="ordered locus">HCW_00260</name>
</gene>
<feature type="transmembrane region" description="Helical" evidence="1">
    <location>
        <begin position="148"/>
        <end position="165"/>
    </location>
</feature>
<dbReference type="RefSeq" id="WP_014660225.1">
    <property type="nucleotide sequence ID" value="NC_017737.1"/>
</dbReference>
<organism evidence="3 4">
    <name type="scientific">Helicobacter cetorum (strain ATCC BAA-429 / MIT 00-7128)</name>
    <dbReference type="NCBI Taxonomy" id="182217"/>
    <lineage>
        <taxon>Bacteria</taxon>
        <taxon>Pseudomonadati</taxon>
        <taxon>Campylobacterota</taxon>
        <taxon>Epsilonproteobacteria</taxon>
        <taxon>Campylobacterales</taxon>
        <taxon>Helicobacteraceae</taxon>
        <taxon>Helicobacter</taxon>
    </lineage>
</organism>
<dbReference type="InterPro" id="IPR000326">
    <property type="entry name" value="PAP2/HPO"/>
</dbReference>
<dbReference type="Gene3D" id="1.20.144.10">
    <property type="entry name" value="Phosphatidic acid phosphatase type 2/haloperoxidase"/>
    <property type="match status" value="1"/>
</dbReference>
<feature type="domain" description="Phosphatidic acid phosphatase type 2/haloperoxidase" evidence="2">
    <location>
        <begin position="106"/>
        <end position="189"/>
    </location>
</feature>
<evidence type="ECO:0000256" key="1">
    <source>
        <dbReference type="SAM" id="Phobius"/>
    </source>
</evidence>
<dbReference type="InterPro" id="IPR036938">
    <property type="entry name" value="PAP2/HPO_sf"/>
</dbReference>
<dbReference type="STRING" id="182217.HCW_00260"/>
<dbReference type="AlphaFoldDB" id="I0EK80"/>
<reference evidence="4" key="1">
    <citation type="submission" date="2012-04" db="EMBL/GenBank/DDBJ databases">
        <title>Complete genome sequence of Helicobacter cetorum strain MIT 00-7128.</title>
        <authorList>
            <person name="Kersulyte D."/>
            <person name="Berg D.E."/>
        </authorList>
    </citation>
    <scope>NUCLEOTIDE SEQUENCE [LARGE SCALE GENOMIC DNA]</scope>
    <source>
        <strain evidence="4">MIT 00-7128</strain>
    </source>
</reference>
<feature type="transmembrane region" description="Helical" evidence="1">
    <location>
        <begin position="21"/>
        <end position="40"/>
    </location>
</feature>
<accession>I0EK80</accession>
<dbReference type="EMBL" id="CP003479">
    <property type="protein sequence ID" value="AFI03349.1"/>
    <property type="molecule type" value="Genomic_DNA"/>
</dbReference>
<dbReference type="Proteomes" id="UP000005010">
    <property type="component" value="Chromosome"/>
</dbReference>
<dbReference type="Pfam" id="PF01569">
    <property type="entry name" value="PAP2"/>
    <property type="match status" value="1"/>
</dbReference>